<dbReference type="EMBL" id="GU474852">
    <property type="protein sequence ID" value="ADI17003.1"/>
    <property type="molecule type" value="Genomic_DNA"/>
</dbReference>
<dbReference type="CDD" id="cd07990">
    <property type="entry name" value="LPLAT_LCLAT1-like"/>
    <property type="match status" value="1"/>
</dbReference>
<keyword evidence="3" id="KW-0808">Transferase</keyword>
<feature type="transmembrane region" description="Helical" evidence="1">
    <location>
        <begin position="81"/>
        <end position="101"/>
    </location>
</feature>
<keyword evidence="3" id="KW-0012">Acyltransferase</keyword>
<keyword evidence="1" id="KW-1133">Transmembrane helix</keyword>
<accession>E0XRG2</accession>
<keyword evidence="1" id="KW-0812">Transmembrane</keyword>
<organism evidence="3">
    <name type="scientific">uncultured Vibrionales bacterium HF0010_22E23</name>
    <dbReference type="NCBI Taxonomy" id="710999"/>
    <lineage>
        <taxon>Bacteria</taxon>
        <taxon>Pseudomonadati</taxon>
        <taxon>Pseudomonadota</taxon>
        <taxon>Gammaproteobacteria</taxon>
        <taxon>Vibrionales</taxon>
        <taxon>environmental samples</taxon>
    </lineage>
</organism>
<feature type="transmembrane region" description="Helical" evidence="1">
    <location>
        <begin position="7"/>
        <end position="27"/>
    </location>
</feature>
<dbReference type="PANTHER" id="PTHR10983">
    <property type="entry name" value="1-ACYLGLYCEROL-3-PHOSPHATE ACYLTRANSFERASE-RELATED"/>
    <property type="match status" value="1"/>
</dbReference>
<dbReference type="PANTHER" id="PTHR10983:SF15">
    <property type="entry name" value="ACYLTRANSFERASE YIHG-RELATED"/>
    <property type="match status" value="1"/>
</dbReference>
<evidence type="ECO:0000259" key="2">
    <source>
        <dbReference type="SMART" id="SM00563"/>
    </source>
</evidence>
<dbReference type="Pfam" id="PF01553">
    <property type="entry name" value="Acyltransferase"/>
    <property type="match status" value="1"/>
</dbReference>
<dbReference type="AlphaFoldDB" id="E0XRG2"/>
<dbReference type="SUPFAM" id="SSF69593">
    <property type="entry name" value="Glycerol-3-phosphate (1)-acyltransferase"/>
    <property type="match status" value="1"/>
</dbReference>
<name>E0XRG2_9GAMM</name>
<feature type="transmembrane region" description="Helical" evidence="1">
    <location>
        <begin position="116"/>
        <end position="134"/>
    </location>
</feature>
<evidence type="ECO:0000313" key="3">
    <source>
        <dbReference type="EMBL" id="ADI17003.1"/>
    </source>
</evidence>
<feature type="domain" description="Phospholipid/glycerol acyltransferase" evidence="2">
    <location>
        <begin position="82"/>
        <end position="224"/>
    </location>
</feature>
<keyword evidence="1" id="KW-0472">Membrane</keyword>
<reference evidence="3" key="1">
    <citation type="journal article" date="2011" name="Environ. Microbiol.">
        <title>Time-series analyses of Monterey Bay coastal microbial picoplankton using a 'genome proxy' microarray.</title>
        <authorList>
            <person name="Rich V.I."/>
            <person name="Pham V.D."/>
            <person name="Eppley J."/>
            <person name="Shi Y."/>
            <person name="DeLong E.F."/>
        </authorList>
    </citation>
    <scope>NUCLEOTIDE SEQUENCE</scope>
</reference>
<proteinExistence type="predicted"/>
<dbReference type="GO" id="GO:0005886">
    <property type="term" value="C:plasma membrane"/>
    <property type="evidence" value="ECO:0007669"/>
    <property type="project" value="TreeGrafter"/>
</dbReference>
<dbReference type="SMART" id="SM00563">
    <property type="entry name" value="PlsC"/>
    <property type="match status" value="1"/>
</dbReference>
<dbReference type="GO" id="GO:0016746">
    <property type="term" value="F:acyltransferase activity"/>
    <property type="evidence" value="ECO:0007669"/>
    <property type="project" value="UniProtKB-KW"/>
</dbReference>
<evidence type="ECO:0000256" key="1">
    <source>
        <dbReference type="SAM" id="Phobius"/>
    </source>
</evidence>
<sequence length="303" mass="34687">MIFVINIFLVCLNTAISSLLICILALIKAALPVPRLRKQITRACHQIMWTWSTLNHRLINATSRDLEWDVQGGEGLSKDGWYLLIANHLSWADIVVIYCTFRNRIPMAKFFMKQELIYIPFLGLACWAVDMPFMKRYSRSYLHKHPEKRGEDMNTTRRACAKFKDTPTTVVNFVEGTRFTSEKQQAAKSPYSHLLPAKTGGISYTLGAMGDQFSNIVNVTIAYPDNQAFPFRDLIAGRMKRIVVKIETLPVNEAMIGDHLNDKGAKRDFRQWLDAIWQRKDEELDAVYGEAEKLPKGETVVQN</sequence>
<dbReference type="NCBIfam" id="NF010621">
    <property type="entry name" value="PRK14014.1"/>
    <property type="match status" value="1"/>
</dbReference>
<protein>
    <submittedName>
        <fullName evidence="3">1-acyl-sn-glycerol-3-phosphate acyltransferase</fullName>
    </submittedName>
</protein>
<dbReference type="InterPro" id="IPR002123">
    <property type="entry name" value="Plipid/glycerol_acylTrfase"/>
</dbReference>